<dbReference type="EMBL" id="JABARZ010000025">
    <property type="protein sequence ID" value="NMD58001.1"/>
    <property type="molecule type" value="Genomic_DNA"/>
</dbReference>
<proteinExistence type="predicted"/>
<comment type="caution">
    <text evidence="1">The sequence shown here is derived from an EMBL/GenBank/DDBJ whole genome shotgun (WGS) entry which is preliminary data.</text>
</comment>
<accession>A0ABX1LI91</accession>
<keyword evidence="2" id="KW-1185">Reference proteome</keyword>
<dbReference type="RefSeq" id="WP_191834238.1">
    <property type="nucleotide sequence ID" value="NZ_JABARZ010000025.1"/>
</dbReference>
<organism evidence="1 2">
    <name type="scientific">Tsukamurella columbiensis</name>
    <dbReference type="NCBI Taxonomy" id="128509"/>
    <lineage>
        <taxon>Bacteria</taxon>
        <taxon>Bacillati</taxon>
        <taxon>Actinomycetota</taxon>
        <taxon>Actinomycetes</taxon>
        <taxon>Mycobacteriales</taxon>
        <taxon>Tsukamurellaceae</taxon>
        <taxon>Tsukamurella</taxon>
    </lineage>
</organism>
<sequence>MYGTQPQVPADRADLRQGGSGRIVYRRAHPGRADTTIVERLQLLRDVAAFTRNVDPDTIARLAQAAGFDLSVAAVRTHFNGTREPSQQDLRAYRIVLGYGEENWQLFSVDPAVYSRSVENLQSLLVALRQQYYHGMRRVTP</sequence>
<evidence type="ECO:0000313" key="2">
    <source>
        <dbReference type="Proteomes" id="UP000556611"/>
    </source>
</evidence>
<gene>
    <name evidence="1" type="ORF">HHU10_20490</name>
</gene>
<dbReference type="Proteomes" id="UP000556611">
    <property type="component" value="Unassembled WGS sequence"/>
</dbReference>
<evidence type="ECO:0008006" key="3">
    <source>
        <dbReference type="Google" id="ProtNLM"/>
    </source>
</evidence>
<reference evidence="1 2" key="1">
    <citation type="submission" date="2020-04" db="EMBL/GenBank/DDBJ databases">
        <title>MicrobeNet Type strains.</title>
        <authorList>
            <person name="Nicholson A.C."/>
        </authorList>
    </citation>
    <scope>NUCLEOTIDE SEQUENCE [LARGE SCALE GENOMIC DNA]</scope>
    <source>
        <strain evidence="1 2">ATCC BAA-330</strain>
    </source>
</reference>
<evidence type="ECO:0000313" key="1">
    <source>
        <dbReference type="EMBL" id="NMD58001.1"/>
    </source>
</evidence>
<protein>
    <recommendedName>
        <fullName evidence="3">Helix-turn-helix transcriptional regulator</fullName>
    </recommendedName>
</protein>
<name>A0ABX1LI91_9ACTN</name>